<dbReference type="Pfam" id="PF00091">
    <property type="entry name" value="Tubulin"/>
    <property type="match status" value="1"/>
</dbReference>
<dbReference type="GO" id="GO:0005525">
    <property type="term" value="F:GTP binding"/>
    <property type="evidence" value="ECO:0007669"/>
    <property type="project" value="UniProtKB-KW"/>
</dbReference>
<dbReference type="GO" id="GO:0007017">
    <property type="term" value="P:microtubule-based process"/>
    <property type="evidence" value="ECO:0007669"/>
    <property type="project" value="InterPro"/>
</dbReference>
<gene>
    <name evidence="16" type="ORF">MNEG_2985</name>
</gene>
<evidence type="ECO:0000313" key="16">
    <source>
        <dbReference type="EMBL" id="KIZ04969.1"/>
    </source>
</evidence>
<evidence type="ECO:0000256" key="4">
    <source>
        <dbReference type="ARBA" id="ARBA00022528"/>
    </source>
</evidence>
<dbReference type="InterPro" id="IPR017975">
    <property type="entry name" value="Tubulin_CS"/>
</dbReference>
<dbReference type="InterPro" id="IPR045061">
    <property type="entry name" value="FtsZ/CetZ"/>
</dbReference>
<dbReference type="InterPro" id="IPR036525">
    <property type="entry name" value="Tubulin/FtsZ_GTPase_sf"/>
</dbReference>
<keyword evidence="8" id="KW-0809">Transit peptide</keyword>
<dbReference type="InterPro" id="IPR003008">
    <property type="entry name" value="Tubulin_FtsZ_GTPase"/>
</dbReference>
<dbReference type="GO" id="GO:0009534">
    <property type="term" value="C:chloroplast thylakoid"/>
    <property type="evidence" value="ECO:0007669"/>
    <property type="project" value="UniProtKB-SubCell"/>
</dbReference>
<comment type="similarity">
    <text evidence="3">Belongs to the FtsZ family.</text>
</comment>
<dbReference type="OrthoDB" id="70257at2759"/>
<dbReference type="PROSITE" id="PS00227">
    <property type="entry name" value="TUBULIN"/>
    <property type="match status" value="1"/>
</dbReference>
<evidence type="ECO:0000256" key="7">
    <source>
        <dbReference type="ARBA" id="ARBA00022741"/>
    </source>
</evidence>
<dbReference type="Gene3D" id="3.30.1330.20">
    <property type="entry name" value="Tubulin/FtsZ, C-terminal domain"/>
    <property type="match status" value="1"/>
</dbReference>
<dbReference type="InterPro" id="IPR037103">
    <property type="entry name" value="Tubulin/FtsZ-like_C"/>
</dbReference>
<evidence type="ECO:0000256" key="13">
    <source>
        <dbReference type="SAM" id="MobiDB-lite"/>
    </source>
</evidence>
<dbReference type="InterPro" id="IPR018316">
    <property type="entry name" value="Tubulin/FtsZ_2-layer-sand-dom"/>
</dbReference>
<dbReference type="CDD" id="cd02201">
    <property type="entry name" value="FtsZ_type1"/>
    <property type="match status" value="1"/>
</dbReference>
<dbReference type="Proteomes" id="UP000054498">
    <property type="component" value="Unassembled WGS sequence"/>
</dbReference>
<dbReference type="PANTHER" id="PTHR30314:SF3">
    <property type="entry name" value="MITOCHONDRIAL DIVISION PROTEIN FSZA"/>
    <property type="match status" value="1"/>
</dbReference>
<dbReference type="PRINTS" id="PR00423">
    <property type="entry name" value="CELLDVISFTSZ"/>
</dbReference>
<dbReference type="GO" id="GO:0010020">
    <property type="term" value="P:chloroplast fission"/>
    <property type="evidence" value="ECO:0007669"/>
    <property type="project" value="UniProtKB-ARBA"/>
</dbReference>
<feature type="domain" description="Tubulin/FtsZ GTPase" evidence="14">
    <location>
        <begin position="2"/>
        <end position="177"/>
    </location>
</feature>
<dbReference type="SMART" id="SM00864">
    <property type="entry name" value="Tubulin"/>
    <property type="match status" value="1"/>
</dbReference>
<dbReference type="InterPro" id="IPR000158">
    <property type="entry name" value="Cell_div_FtsZ"/>
</dbReference>
<dbReference type="PROSITE" id="PS01135">
    <property type="entry name" value="FTSZ_2"/>
    <property type="match status" value="1"/>
</dbReference>
<dbReference type="KEGG" id="mng:MNEG_2985"/>
<sequence>MQGSLHGVELWIANTDAQAIAASPVDARRKIQIGGQLTRGLGAGGNPEIGTKAANESRVELEEALAGADMVFVTAGMGGGTGSGAAPVVAATARAMGILTVGIVTVPFTFEGRQRLNQARGALSDLQANVDTLITIPNDRLLQAVDPNLPLGDAFRVADDVLRSGVRGISDIITVPGLVNVDFADVRAIMSNAGSSLMGQGYAGGKDRAREAALMATSSPLLEVGIEQATGIVYNITGPEDMTLHEVNAAAEIIYDLVDPDANVIFGAVVDPALQDEVMITLIATGVGPKGAAPTRAAPAAAAAAHRQPEAAHASYTPRESAPPPMPAQPASRSAGGAIGGPAGLVGGRPRGGAQAGAVEIPAFLRKLRR</sequence>
<keyword evidence="4" id="KW-0150">Chloroplast</keyword>
<dbReference type="GO" id="GO:0003924">
    <property type="term" value="F:GTPase activity"/>
    <property type="evidence" value="ECO:0007669"/>
    <property type="project" value="InterPro"/>
</dbReference>
<dbReference type="InterPro" id="IPR008280">
    <property type="entry name" value="Tub_FtsZ_C"/>
</dbReference>
<dbReference type="GO" id="GO:0009570">
    <property type="term" value="C:chloroplast stroma"/>
    <property type="evidence" value="ECO:0007669"/>
    <property type="project" value="UniProtKB-SubCell"/>
</dbReference>
<reference evidence="16 17" key="1">
    <citation type="journal article" date="2013" name="BMC Genomics">
        <title>Reconstruction of the lipid metabolism for the microalga Monoraphidium neglectum from its genome sequence reveals characteristics suitable for biofuel production.</title>
        <authorList>
            <person name="Bogen C."/>
            <person name="Al-Dilaimi A."/>
            <person name="Albersmeier A."/>
            <person name="Wichmann J."/>
            <person name="Grundmann M."/>
            <person name="Rupp O."/>
            <person name="Lauersen K.J."/>
            <person name="Blifernez-Klassen O."/>
            <person name="Kalinowski J."/>
            <person name="Goesmann A."/>
            <person name="Mussgnug J.H."/>
            <person name="Kruse O."/>
        </authorList>
    </citation>
    <scope>NUCLEOTIDE SEQUENCE [LARGE SCALE GENOMIC DNA]</scope>
    <source>
        <strain evidence="16 17">SAG 48.87</strain>
    </source>
</reference>
<dbReference type="FunFam" id="3.40.50.1440:FF:000001">
    <property type="entry name" value="Cell division protein FtsZ"/>
    <property type="match status" value="1"/>
</dbReference>
<keyword evidence="17" id="KW-1185">Reference proteome</keyword>
<dbReference type="EMBL" id="KK100578">
    <property type="protein sequence ID" value="KIZ04969.1"/>
    <property type="molecule type" value="Genomic_DNA"/>
</dbReference>
<dbReference type="Gene3D" id="3.40.50.1440">
    <property type="entry name" value="Tubulin/FtsZ, GTPase domain"/>
    <property type="match status" value="1"/>
</dbReference>
<dbReference type="HAMAP" id="MF_00909">
    <property type="entry name" value="FtsZ"/>
    <property type="match status" value="1"/>
</dbReference>
<evidence type="ECO:0000256" key="9">
    <source>
        <dbReference type="ARBA" id="ARBA00023078"/>
    </source>
</evidence>
<dbReference type="SUPFAM" id="SSF55307">
    <property type="entry name" value="Tubulin C-terminal domain-like"/>
    <property type="match status" value="1"/>
</dbReference>
<evidence type="ECO:0000256" key="3">
    <source>
        <dbReference type="ARBA" id="ARBA00009690"/>
    </source>
</evidence>
<dbReference type="STRING" id="145388.A0A0D2LE28"/>
<keyword evidence="16" id="KW-0131">Cell cycle</keyword>
<evidence type="ECO:0000256" key="6">
    <source>
        <dbReference type="ARBA" id="ARBA00022640"/>
    </source>
</evidence>
<feature type="region of interest" description="Disordered" evidence="13">
    <location>
        <begin position="298"/>
        <end position="361"/>
    </location>
</feature>
<organism evidence="16 17">
    <name type="scientific">Monoraphidium neglectum</name>
    <dbReference type="NCBI Taxonomy" id="145388"/>
    <lineage>
        <taxon>Eukaryota</taxon>
        <taxon>Viridiplantae</taxon>
        <taxon>Chlorophyta</taxon>
        <taxon>core chlorophytes</taxon>
        <taxon>Chlorophyceae</taxon>
        <taxon>CS clade</taxon>
        <taxon>Sphaeropleales</taxon>
        <taxon>Selenastraceae</taxon>
        <taxon>Monoraphidium</taxon>
    </lineage>
</organism>
<evidence type="ECO:0000256" key="10">
    <source>
        <dbReference type="ARBA" id="ARBA00023134"/>
    </source>
</evidence>
<dbReference type="GO" id="GO:0016020">
    <property type="term" value="C:membrane"/>
    <property type="evidence" value="ECO:0007669"/>
    <property type="project" value="UniProtKB-SubCell"/>
</dbReference>
<dbReference type="GO" id="GO:0051301">
    <property type="term" value="P:cell division"/>
    <property type="evidence" value="ECO:0007669"/>
    <property type="project" value="UniProtKB-KW"/>
</dbReference>
<dbReference type="GO" id="GO:0070938">
    <property type="term" value="C:contractile ring"/>
    <property type="evidence" value="ECO:0007669"/>
    <property type="project" value="UniProtKB-ARBA"/>
</dbReference>
<keyword evidence="5" id="KW-0597">Phosphoprotein</keyword>
<name>A0A0D2LE28_9CHLO</name>
<protein>
    <submittedName>
        <fullName evidence="16">Cell division protein FtsZ</fullName>
    </submittedName>
</protein>
<dbReference type="InterPro" id="IPR024757">
    <property type="entry name" value="FtsZ_C"/>
</dbReference>
<evidence type="ECO:0000256" key="1">
    <source>
        <dbReference type="ARBA" id="ARBA00004170"/>
    </source>
</evidence>
<keyword evidence="9" id="KW-0793">Thylakoid</keyword>
<dbReference type="PANTHER" id="PTHR30314">
    <property type="entry name" value="CELL DIVISION PROTEIN FTSZ-RELATED"/>
    <property type="match status" value="1"/>
</dbReference>
<evidence type="ECO:0000259" key="15">
    <source>
        <dbReference type="SMART" id="SM00865"/>
    </source>
</evidence>
<comment type="subcellular location">
    <subcellularLocation>
        <location evidence="1">Membrane</location>
        <topology evidence="1">Peripheral membrane protein</topology>
    </subcellularLocation>
    <subcellularLocation>
        <location evidence="2">Plastid</location>
        <location evidence="2">Chloroplast stroma</location>
    </subcellularLocation>
    <subcellularLocation>
        <location evidence="12">Plastid</location>
        <location evidence="12">Chloroplast thylakoid</location>
    </subcellularLocation>
</comment>
<evidence type="ECO:0000256" key="12">
    <source>
        <dbReference type="ARBA" id="ARBA00046272"/>
    </source>
</evidence>
<evidence type="ECO:0000256" key="11">
    <source>
        <dbReference type="ARBA" id="ARBA00023136"/>
    </source>
</evidence>
<dbReference type="Pfam" id="PF12327">
    <property type="entry name" value="FtsZ_C"/>
    <property type="match status" value="1"/>
</dbReference>
<feature type="compositionally biased region" description="Gly residues" evidence="13">
    <location>
        <begin position="337"/>
        <end position="355"/>
    </location>
</feature>
<accession>A0A0D2LE28</accession>
<dbReference type="RefSeq" id="XP_013903988.1">
    <property type="nucleotide sequence ID" value="XM_014048534.1"/>
</dbReference>
<evidence type="ECO:0000259" key="14">
    <source>
        <dbReference type="SMART" id="SM00864"/>
    </source>
</evidence>
<dbReference type="SMART" id="SM00865">
    <property type="entry name" value="Tubulin_C"/>
    <property type="match status" value="1"/>
</dbReference>
<feature type="domain" description="Tubulin/FtsZ 2-layer sandwich" evidence="15">
    <location>
        <begin position="179"/>
        <end position="296"/>
    </location>
</feature>
<evidence type="ECO:0000256" key="5">
    <source>
        <dbReference type="ARBA" id="ARBA00022553"/>
    </source>
</evidence>
<keyword evidence="6" id="KW-0934">Plastid</keyword>
<dbReference type="GeneID" id="25735863"/>
<keyword evidence="10" id="KW-0342">GTP-binding</keyword>
<evidence type="ECO:0000256" key="2">
    <source>
        <dbReference type="ARBA" id="ARBA00004470"/>
    </source>
</evidence>
<dbReference type="AlphaFoldDB" id="A0A0D2LE28"/>
<dbReference type="FunFam" id="3.30.1330.20:FF:000007">
    <property type="entry name" value="Cell division protein ftsZ, putative"/>
    <property type="match status" value="1"/>
</dbReference>
<dbReference type="SUPFAM" id="SSF52490">
    <property type="entry name" value="Tubulin nucleotide-binding domain-like"/>
    <property type="match status" value="1"/>
</dbReference>
<proteinExistence type="inferred from homology"/>
<keyword evidence="16" id="KW-0132">Cell division</keyword>
<dbReference type="InterPro" id="IPR020805">
    <property type="entry name" value="Cell_div_FtsZ_CS"/>
</dbReference>
<keyword evidence="11" id="KW-0472">Membrane</keyword>
<feature type="compositionally biased region" description="Low complexity" evidence="13">
    <location>
        <begin position="298"/>
        <end position="320"/>
    </location>
</feature>
<evidence type="ECO:0000256" key="8">
    <source>
        <dbReference type="ARBA" id="ARBA00022946"/>
    </source>
</evidence>
<dbReference type="NCBIfam" id="TIGR00065">
    <property type="entry name" value="ftsZ"/>
    <property type="match status" value="1"/>
</dbReference>
<dbReference type="GO" id="GO:0042802">
    <property type="term" value="F:identical protein binding"/>
    <property type="evidence" value="ECO:0007669"/>
    <property type="project" value="UniProtKB-ARBA"/>
</dbReference>
<dbReference type="GO" id="GO:0005874">
    <property type="term" value="C:microtubule"/>
    <property type="evidence" value="ECO:0007669"/>
    <property type="project" value="InterPro"/>
</dbReference>
<evidence type="ECO:0000313" key="17">
    <source>
        <dbReference type="Proteomes" id="UP000054498"/>
    </source>
</evidence>
<keyword evidence="7" id="KW-0547">Nucleotide-binding</keyword>